<dbReference type="PANTHER" id="PTHR39639">
    <property type="entry name" value="CHROMOSOME 16, WHOLE GENOME SHOTGUN SEQUENCE"/>
    <property type="match status" value="1"/>
</dbReference>
<protein>
    <submittedName>
        <fullName evidence="2">DUF262 domain-containing protein</fullName>
    </submittedName>
</protein>
<comment type="caution">
    <text evidence="2">The sequence shown here is derived from an EMBL/GenBank/DDBJ whole genome shotgun (WGS) entry which is preliminary data.</text>
</comment>
<feature type="domain" description="GmrSD restriction endonucleases N-terminal" evidence="1">
    <location>
        <begin position="49"/>
        <end position="187"/>
    </location>
</feature>
<dbReference type="Pfam" id="PF03235">
    <property type="entry name" value="GmrSD_N"/>
    <property type="match status" value="1"/>
</dbReference>
<dbReference type="InterPro" id="IPR004919">
    <property type="entry name" value="GmrSD_N"/>
</dbReference>
<proteinExistence type="predicted"/>
<sequence>MSTDSNSTQEMQNEEVEGLGTDEDFYWKHYPIDTFLIRSETRTVYDVLRRISQDQYVLDPEFQREFIWKPLQQSKLIESVLMRIPLPVFYLAEDKDGRMVVVDGLQRLSTFRNFVEDGLSLQLKNRPELNGKKFQDLSPKLKNRIEDCNLTMYVIDAKVQERARLDIFERVNSGVPLTRQQMRNSLYSGAGTRFLKAEVNSAIFLKTTGGSLRSDTMRDREFVNRFCGFQLLSFDAYRGDMDEFLAQVLERMNQSDQETLDSLSKELRNGLQNNFDVFERHAFRKHYTRRQRRSVINASLWDVMVTGLSRLPCELVKERAEHLRSAFYNLMDDEDFMDSITYGTNDTKRVERRFKTAHGVIQEVFDDHPA</sequence>
<organism evidence="2">
    <name type="scientific">Caldilineaceae bacterium SB0662_bin_9</name>
    <dbReference type="NCBI Taxonomy" id="2605258"/>
    <lineage>
        <taxon>Bacteria</taxon>
        <taxon>Bacillati</taxon>
        <taxon>Chloroflexota</taxon>
        <taxon>Caldilineae</taxon>
        <taxon>Caldilineales</taxon>
        <taxon>Caldilineaceae</taxon>
    </lineage>
</organism>
<dbReference type="AlphaFoldDB" id="A0A6B1DYA7"/>
<dbReference type="EMBL" id="VXPY01000094">
    <property type="protein sequence ID" value="MYD91364.1"/>
    <property type="molecule type" value="Genomic_DNA"/>
</dbReference>
<reference evidence="2" key="1">
    <citation type="submission" date="2019-09" db="EMBL/GenBank/DDBJ databases">
        <title>Characterisation of the sponge microbiome using genome-centric metagenomics.</title>
        <authorList>
            <person name="Engelberts J.P."/>
            <person name="Robbins S.J."/>
            <person name="De Goeij J.M."/>
            <person name="Aranda M."/>
            <person name="Bell S.C."/>
            <person name="Webster N.S."/>
        </authorList>
    </citation>
    <scope>NUCLEOTIDE SEQUENCE</scope>
    <source>
        <strain evidence="2">SB0662_bin_9</strain>
    </source>
</reference>
<accession>A0A6B1DYA7</accession>
<evidence type="ECO:0000313" key="2">
    <source>
        <dbReference type="EMBL" id="MYD91364.1"/>
    </source>
</evidence>
<gene>
    <name evidence="2" type="ORF">F4Y08_13680</name>
</gene>
<dbReference type="PANTHER" id="PTHR39639:SF1">
    <property type="entry name" value="DUF262 DOMAIN-CONTAINING PROTEIN"/>
    <property type="match status" value="1"/>
</dbReference>
<name>A0A6B1DYA7_9CHLR</name>
<evidence type="ECO:0000259" key="1">
    <source>
        <dbReference type="Pfam" id="PF03235"/>
    </source>
</evidence>